<dbReference type="EMBL" id="OIVN01004357">
    <property type="protein sequence ID" value="SPD16906.1"/>
    <property type="molecule type" value="Genomic_DNA"/>
</dbReference>
<dbReference type="GO" id="GO:0042545">
    <property type="term" value="P:cell wall modification"/>
    <property type="evidence" value="ECO:0007669"/>
    <property type="project" value="InterPro"/>
</dbReference>
<feature type="domain" description="Pectinesterase inhibitor" evidence="9">
    <location>
        <begin position="25"/>
        <end position="172"/>
    </location>
</feature>
<keyword evidence="8" id="KW-0732">Signal</keyword>
<dbReference type="InterPro" id="IPR006501">
    <property type="entry name" value="Pectinesterase_inhib_dom"/>
</dbReference>
<gene>
    <name evidence="10" type="ORF">FSB_LOCUS44788</name>
</gene>
<dbReference type="InterPro" id="IPR000070">
    <property type="entry name" value="Pectinesterase_cat"/>
</dbReference>
<dbReference type="GO" id="GO:0030599">
    <property type="term" value="F:pectinesterase activity"/>
    <property type="evidence" value="ECO:0007669"/>
    <property type="project" value="InterPro"/>
</dbReference>
<dbReference type="InterPro" id="IPR012334">
    <property type="entry name" value="Pectin_lyas_fold"/>
</dbReference>
<dbReference type="CDD" id="cd15798">
    <property type="entry name" value="PMEI-like_3"/>
    <property type="match status" value="1"/>
</dbReference>
<dbReference type="SMART" id="SM00856">
    <property type="entry name" value="PMEI"/>
    <property type="match status" value="1"/>
</dbReference>
<evidence type="ECO:0000256" key="3">
    <source>
        <dbReference type="ARBA" id="ARBA00006027"/>
    </source>
</evidence>
<dbReference type="PANTHER" id="PTHR31707">
    <property type="entry name" value="PECTINESTERASE"/>
    <property type="match status" value="1"/>
</dbReference>
<dbReference type="Gene3D" id="1.20.140.40">
    <property type="entry name" value="Invertase/pectin methylesterase inhibitor family protein"/>
    <property type="match status" value="1"/>
</dbReference>
<keyword evidence="5" id="KW-0964">Secreted</keyword>
<evidence type="ECO:0000256" key="6">
    <source>
        <dbReference type="ARBA" id="ARBA00022801"/>
    </source>
</evidence>
<evidence type="ECO:0000256" key="2">
    <source>
        <dbReference type="ARBA" id="ARBA00005184"/>
    </source>
</evidence>
<dbReference type="SUPFAM" id="SSF101148">
    <property type="entry name" value="Plant invertase/pectin methylesterase inhibitor"/>
    <property type="match status" value="1"/>
</dbReference>
<evidence type="ECO:0000256" key="5">
    <source>
        <dbReference type="ARBA" id="ARBA00022512"/>
    </source>
</evidence>
<comment type="subcellular location">
    <subcellularLocation>
        <location evidence="1">Secreted</location>
        <location evidence="1">Cell wall</location>
    </subcellularLocation>
</comment>
<dbReference type="Gene3D" id="2.160.20.10">
    <property type="entry name" value="Single-stranded right-handed beta-helix, Pectin lyase-like"/>
    <property type="match status" value="2"/>
</dbReference>
<keyword evidence="7" id="KW-0063">Aspartyl esterase</keyword>
<evidence type="ECO:0000313" key="10">
    <source>
        <dbReference type="EMBL" id="SPD16906.1"/>
    </source>
</evidence>
<dbReference type="Pfam" id="PF04043">
    <property type="entry name" value="PMEI"/>
    <property type="match status" value="1"/>
</dbReference>
<evidence type="ECO:0000256" key="1">
    <source>
        <dbReference type="ARBA" id="ARBA00004191"/>
    </source>
</evidence>
<keyword evidence="5" id="KW-0134">Cell wall</keyword>
<evidence type="ECO:0000259" key="9">
    <source>
        <dbReference type="SMART" id="SM00856"/>
    </source>
</evidence>
<dbReference type="GO" id="GO:0045490">
    <property type="term" value="P:pectin catabolic process"/>
    <property type="evidence" value="ECO:0007669"/>
    <property type="project" value="UniProtKB-UniPathway"/>
</dbReference>
<dbReference type="InterPro" id="IPR035513">
    <property type="entry name" value="Invertase/methylesterase_inhib"/>
</dbReference>
<feature type="chain" id="PRO_5014789686" description="Pectinesterase inhibitor domain-containing protein" evidence="8">
    <location>
        <begin position="24"/>
        <end position="407"/>
    </location>
</feature>
<feature type="signal peptide" evidence="8">
    <location>
        <begin position="1"/>
        <end position="23"/>
    </location>
</feature>
<organism evidence="10">
    <name type="scientific">Fagus sylvatica</name>
    <name type="common">Beechnut</name>
    <dbReference type="NCBI Taxonomy" id="28930"/>
    <lineage>
        <taxon>Eukaryota</taxon>
        <taxon>Viridiplantae</taxon>
        <taxon>Streptophyta</taxon>
        <taxon>Embryophyta</taxon>
        <taxon>Tracheophyta</taxon>
        <taxon>Spermatophyta</taxon>
        <taxon>Magnoliopsida</taxon>
        <taxon>eudicotyledons</taxon>
        <taxon>Gunneridae</taxon>
        <taxon>Pentapetalae</taxon>
        <taxon>rosids</taxon>
        <taxon>fabids</taxon>
        <taxon>Fagales</taxon>
        <taxon>Fagaceae</taxon>
        <taxon>Fagus</taxon>
    </lineage>
</organism>
<dbReference type="Pfam" id="PF01095">
    <property type="entry name" value="Pectinesterase"/>
    <property type="match status" value="2"/>
</dbReference>
<evidence type="ECO:0000256" key="4">
    <source>
        <dbReference type="ARBA" id="ARBA00007786"/>
    </source>
</evidence>
<dbReference type="GO" id="GO:0004857">
    <property type="term" value="F:enzyme inhibitor activity"/>
    <property type="evidence" value="ECO:0007669"/>
    <property type="project" value="InterPro"/>
</dbReference>
<evidence type="ECO:0000256" key="7">
    <source>
        <dbReference type="ARBA" id="ARBA00023085"/>
    </source>
</evidence>
<dbReference type="InterPro" id="IPR011050">
    <property type="entry name" value="Pectin_lyase_fold/virulence"/>
</dbReference>
<comment type="pathway">
    <text evidence="2">Glycan metabolism; pectin degradation; 2-dehydro-3-deoxy-D-gluconate from pectin: step 1/5.</text>
</comment>
<keyword evidence="6" id="KW-0378">Hydrolase</keyword>
<protein>
    <recommendedName>
        <fullName evidence="9">Pectinesterase inhibitor domain-containing protein</fullName>
    </recommendedName>
</protein>
<comment type="similarity">
    <text evidence="3">In the N-terminal section; belongs to the PMEI family.</text>
</comment>
<name>A0A2N9HS35_FAGSY</name>
<dbReference type="NCBIfam" id="TIGR01614">
    <property type="entry name" value="PME_inhib"/>
    <property type="match status" value="1"/>
</dbReference>
<sequence length="407" mass="45143">MAKSLLLLVLSLTILSFLTPTLSSAISNDIDWWCRKTPHPKTCKCYYKSHNSKSSAPKEKSEFKKTVFQIALEQSLKALNHNKWLETKFRNNKEKAAWNDCMELYQETITLLNQTLDPSTNCTNYDIQTWLSTALTNLETYRSGFVELNVSDYVLPFMSNNVSALISNTLAINKNDSMTPETKRYKDGFPSWVKLDDRKLLQSSSIAANLVVAQDGSGNYKTITEALNAATKRSGSGRFVIHVKSGVYKKNLIIGSKLTNVMLIGDGLRWTIVTGRKSVGRGSTTFNFATVAVTAQGFIACGITFRNTAGYQDQCCIFRSVPAGTDRKSRTGLQTGWLEWNGNFALNTLYYGEYKNTGPSSSTSQRVKWGGYHVITSASVASQFTIENFIGGQSWLPATGVPFFAGL</sequence>
<accession>A0A2N9HS35</accession>
<comment type="similarity">
    <text evidence="4">In the C-terminal section; belongs to the pectinesterase family.</text>
</comment>
<dbReference type="SUPFAM" id="SSF51126">
    <property type="entry name" value="Pectin lyase-like"/>
    <property type="match status" value="1"/>
</dbReference>
<dbReference type="AlphaFoldDB" id="A0A2N9HS35"/>
<proteinExistence type="inferred from homology"/>
<evidence type="ECO:0000256" key="8">
    <source>
        <dbReference type="SAM" id="SignalP"/>
    </source>
</evidence>
<reference evidence="10" key="1">
    <citation type="submission" date="2018-02" db="EMBL/GenBank/DDBJ databases">
        <authorList>
            <person name="Cohen D.B."/>
            <person name="Kent A.D."/>
        </authorList>
    </citation>
    <scope>NUCLEOTIDE SEQUENCE</scope>
</reference>
<dbReference type="UniPathway" id="UPA00545">
    <property type="reaction ID" value="UER00823"/>
</dbReference>